<feature type="modified residue" description="4-aspartylphosphate" evidence="1">
    <location>
        <position position="63"/>
    </location>
</feature>
<dbReference type="RefSeq" id="WP_214172455.1">
    <property type="nucleotide sequence ID" value="NZ_JAHCVJ010000006.1"/>
</dbReference>
<protein>
    <submittedName>
        <fullName evidence="3">Response regulator</fullName>
    </submittedName>
</protein>
<evidence type="ECO:0000313" key="4">
    <source>
        <dbReference type="Proteomes" id="UP000811899"/>
    </source>
</evidence>
<sequence>MENPTEQPTVLVMDDDEDVRFIAAIMLKRIGFNVDFAENGKDAVVMYQSKLHSGSRYHAVILDLNVPGGMGGEEAVKLLKEIDPAVAAYVSCGNPFDPAMDDPASHGFRGAIAKPFLPEHLQVLLGQ</sequence>
<dbReference type="AlphaFoldDB" id="A0AAW4L3W7"/>
<evidence type="ECO:0000259" key="2">
    <source>
        <dbReference type="PROSITE" id="PS50110"/>
    </source>
</evidence>
<organism evidence="3 4">
    <name type="scientific">Geoanaerobacter pelophilus</name>
    <dbReference type="NCBI Taxonomy" id="60036"/>
    <lineage>
        <taxon>Bacteria</taxon>
        <taxon>Pseudomonadati</taxon>
        <taxon>Thermodesulfobacteriota</taxon>
        <taxon>Desulfuromonadia</taxon>
        <taxon>Geobacterales</taxon>
        <taxon>Geobacteraceae</taxon>
        <taxon>Geoanaerobacter</taxon>
    </lineage>
</organism>
<dbReference type="InterPro" id="IPR011006">
    <property type="entry name" value="CheY-like_superfamily"/>
</dbReference>
<dbReference type="SUPFAM" id="SSF52172">
    <property type="entry name" value="CheY-like"/>
    <property type="match status" value="1"/>
</dbReference>
<accession>A0AAW4L3W7</accession>
<comment type="caution">
    <text evidence="3">The sequence shown here is derived from an EMBL/GenBank/DDBJ whole genome shotgun (WGS) entry which is preliminary data.</text>
</comment>
<dbReference type="SMART" id="SM00448">
    <property type="entry name" value="REC"/>
    <property type="match status" value="1"/>
</dbReference>
<dbReference type="PANTHER" id="PTHR43228:SF1">
    <property type="entry name" value="TWO-COMPONENT RESPONSE REGULATOR ARR22"/>
    <property type="match status" value="1"/>
</dbReference>
<dbReference type="EMBL" id="JAHCVJ010000006">
    <property type="protein sequence ID" value="MBT0665686.1"/>
    <property type="molecule type" value="Genomic_DNA"/>
</dbReference>
<reference evidence="3 4" key="1">
    <citation type="submission" date="2021-05" db="EMBL/GenBank/DDBJ databases">
        <title>The draft genome of Geobacter pelophilus DSM 12255.</title>
        <authorList>
            <person name="Xu Z."/>
            <person name="Masuda Y."/>
            <person name="Itoh H."/>
            <person name="Senoo K."/>
        </authorList>
    </citation>
    <scope>NUCLEOTIDE SEQUENCE [LARGE SCALE GENOMIC DNA]</scope>
    <source>
        <strain evidence="3 4">DSM 12255</strain>
    </source>
</reference>
<proteinExistence type="predicted"/>
<dbReference type="GO" id="GO:0000160">
    <property type="term" value="P:phosphorelay signal transduction system"/>
    <property type="evidence" value="ECO:0007669"/>
    <property type="project" value="InterPro"/>
</dbReference>
<dbReference type="PROSITE" id="PS50110">
    <property type="entry name" value="RESPONSE_REGULATORY"/>
    <property type="match status" value="1"/>
</dbReference>
<gene>
    <name evidence="3" type="ORF">KI809_15355</name>
</gene>
<dbReference type="Pfam" id="PF00072">
    <property type="entry name" value="Response_reg"/>
    <property type="match status" value="1"/>
</dbReference>
<name>A0AAW4L3W7_9BACT</name>
<evidence type="ECO:0000313" key="3">
    <source>
        <dbReference type="EMBL" id="MBT0665686.1"/>
    </source>
</evidence>
<dbReference type="InterPro" id="IPR001789">
    <property type="entry name" value="Sig_transdc_resp-reg_receiver"/>
</dbReference>
<keyword evidence="1" id="KW-0597">Phosphoprotein</keyword>
<feature type="domain" description="Response regulatory" evidence="2">
    <location>
        <begin position="9"/>
        <end position="127"/>
    </location>
</feature>
<evidence type="ECO:0000256" key="1">
    <source>
        <dbReference type="PROSITE-ProRule" id="PRU00169"/>
    </source>
</evidence>
<dbReference type="PANTHER" id="PTHR43228">
    <property type="entry name" value="TWO-COMPONENT RESPONSE REGULATOR"/>
    <property type="match status" value="1"/>
</dbReference>
<dbReference type="Proteomes" id="UP000811899">
    <property type="component" value="Unassembled WGS sequence"/>
</dbReference>
<keyword evidence="4" id="KW-1185">Reference proteome</keyword>
<dbReference type="InterPro" id="IPR052048">
    <property type="entry name" value="ST_Response_Regulator"/>
</dbReference>
<dbReference type="Gene3D" id="3.40.50.2300">
    <property type="match status" value="1"/>
</dbReference>